<feature type="compositionally biased region" description="Low complexity" evidence="1">
    <location>
        <begin position="192"/>
        <end position="203"/>
    </location>
</feature>
<feature type="region of interest" description="Disordered" evidence="1">
    <location>
        <begin position="1"/>
        <end position="30"/>
    </location>
</feature>
<evidence type="ECO:0000256" key="2">
    <source>
        <dbReference type="SAM" id="Phobius"/>
    </source>
</evidence>
<dbReference type="Gene3D" id="2.130.10.10">
    <property type="entry name" value="YVTN repeat-like/Quinoprotein amine dehydrogenase"/>
    <property type="match status" value="1"/>
</dbReference>
<comment type="caution">
    <text evidence="4">The sequence shown here is derived from an EMBL/GenBank/DDBJ whole genome shotgun (WGS) entry which is preliminary data.</text>
</comment>
<sequence>MELRPSSKSGKSGNSVESGQKGKRGVSGRMGKSVELARLEVKDAGGKAMDDRRAARWPARLLGLLVLATALVALAAGGYLLALGGSAYYVLAAGGLALTGCGLMARWRLAPGLYALLLGATLGWALWEVGLDAWRLLPRLGLPALLGLVLLLPWFARGAYACCRQALGLMTLSCLSLLLLLAFLPAVEPSLSSRPESPGSSVPKAPANPQGESATGLDALWRLELEQERAEAETETETETENHLATAFPLVIIDDRLIVCTSSGIEARMVATGERLWSHPNSDEKGNADNIEPLGPCRTLAYHDAAERTQDMVEGVFAPTPGEGEPDPLEMSTTHEGAGEEGVAESDLVCPQRLFVVTRDRRLLALDADTGRHCESFGTDGQVDLAEVADVADVAEVADMSADTSAEVLKGAAGIQVTSRLVLLTGFGPEVVALDIATGDRIWRWRPETPGADNLRIVAVDETQGLLMVAAPTDPADPAASGAERRPDNVRDESEQGPGGRVTALEVTTGEPLWTRALDLAPTPGEGAMPVDAAITASTAAKDVVMVSLDDRPQAAVVATSEGRLLMLDMPSGETLASLDLMPPPPLSAETWRTPPSDPKALRERDMWGLSPVDQLLCRIRLRARDSAGPVTLPASLERLIRPTLPLVSPRVALRLGPDGQALYASVGSRGADPRHPWLSCRTPPWGELVKVELSALYALRGSDGSDDSDGSDSSAIVWRRTVGDLDVELPQELRLPFELSLPVGTANLSTPMMLAGSSGDAAVVVADQTRSVALYAFALDDGRALWRQRMVEGARGASQLTHQGRSEANVVALVLPRDAAPSDQAAELVVYAAPEALPQGGGTK</sequence>
<keyword evidence="2" id="KW-0812">Transmembrane</keyword>
<dbReference type="InterPro" id="IPR011047">
    <property type="entry name" value="Quinoprotein_ADH-like_sf"/>
</dbReference>
<keyword evidence="5" id="KW-1185">Reference proteome</keyword>
<feature type="transmembrane region" description="Helical" evidence="2">
    <location>
        <begin position="112"/>
        <end position="130"/>
    </location>
</feature>
<proteinExistence type="predicted"/>
<name>A0ABX5IYS4_9GAMM</name>
<feature type="compositionally biased region" description="Basic and acidic residues" evidence="1">
    <location>
        <begin position="483"/>
        <end position="494"/>
    </location>
</feature>
<feature type="compositionally biased region" description="Low complexity" evidence="1">
    <location>
        <begin position="471"/>
        <end position="480"/>
    </location>
</feature>
<keyword evidence="2" id="KW-0472">Membrane</keyword>
<accession>A0ABX5IYS4</accession>
<reference evidence="4 5" key="1">
    <citation type="submission" date="2018-03" db="EMBL/GenBank/DDBJ databases">
        <authorList>
            <person name="Zhou J."/>
            <person name="Li X."/>
            <person name="Xue M."/>
            <person name="Yin J."/>
        </authorList>
    </citation>
    <scope>NUCLEOTIDE SEQUENCE [LARGE SCALE GENOMIC DNA]</scope>
    <source>
        <strain evidence="4 5">SYSU ZJ2214</strain>
    </source>
</reference>
<dbReference type="InterPro" id="IPR002372">
    <property type="entry name" value="PQQ_rpt_dom"/>
</dbReference>
<feature type="region of interest" description="Disordered" evidence="1">
    <location>
        <begin position="471"/>
        <end position="501"/>
    </location>
</feature>
<dbReference type="PANTHER" id="PTHR34512:SF30">
    <property type="entry name" value="OUTER MEMBRANE PROTEIN ASSEMBLY FACTOR BAMB"/>
    <property type="match status" value="1"/>
</dbReference>
<dbReference type="PANTHER" id="PTHR34512">
    <property type="entry name" value="CELL SURFACE PROTEIN"/>
    <property type="match status" value="1"/>
</dbReference>
<feature type="transmembrane region" description="Helical" evidence="2">
    <location>
        <begin position="136"/>
        <end position="155"/>
    </location>
</feature>
<dbReference type="Pfam" id="PF01011">
    <property type="entry name" value="PQQ"/>
    <property type="match status" value="1"/>
</dbReference>
<protein>
    <recommendedName>
        <fullName evidence="3">Pyrrolo-quinoline quinone repeat domain-containing protein</fullName>
    </recommendedName>
</protein>
<feature type="domain" description="Pyrrolo-quinoline quinone repeat" evidence="3">
    <location>
        <begin position="216"/>
        <end position="643"/>
    </location>
</feature>
<feature type="transmembrane region" description="Helical" evidence="2">
    <location>
        <begin position="87"/>
        <end position="105"/>
    </location>
</feature>
<organism evidence="4 5">
    <name type="scientific">Halomonas litopenaei</name>
    <dbReference type="NCBI Taxonomy" id="2109328"/>
    <lineage>
        <taxon>Bacteria</taxon>
        <taxon>Pseudomonadati</taxon>
        <taxon>Pseudomonadota</taxon>
        <taxon>Gammaproteobacteria</taxon>
        <taxon>Oceanospirillales</taxon>
        <taxon>Halomonadaceae</taxon>
        <taxon>Halomonas</taxon>
    </lineage>
</organism>
<dbReference type="InterPro" id="IPR015943">
    <property type="entry name" value="WD40/YVTN_repeat-like_dom_sf"/>
</dbReference>
<feature type="region of interest" description="Disordered" evidence="1">
    <location>
        <begin position="192"/>
        <end position="213"/>
    </location>
</feature>
<gene>
    <name evidence="4" type="ORF">C6W88_09140</name>
</gene>
<dbReference type="SUPFAM" id="SSF50998">
    <property type="entry name" value="Quinoprotein alcohol dehydrogenase-like"/>
    <property type="match status" value="1"/>
</dbReference>
<dbReference type="Proteomes" id="UP000241895">
    <property type="component" value="Unassembled WGS sequence"/>
</dbReference>
<evidence type="ECO:0000256" key="1">
    <source>
        <dbReference type="SAM" id="MobiDB-lite"/>
    </source>
</evidence>
<keyword evidence="2" id="KW-1133">Transmembrane helix</keyword>
<dbReference type="EMBL" id="PXNS01000005">
    <property type="protein sequence ID" value="PTL94544.1"/>
    <property type="molecule type" value="Genomic_DNA"/>
</dbReference>
<feature type="transmembrane region" description="Helical" evidence="2">
    <location>
        <begin position="61"/>
        <end position="81"/>
    </location>
</feature>
<evidence type="ECO:0000313" key="5">
    <source>
        <dbReference type="Proteomes" id="UP000241895"/>
    </source>
</evidence>
<feature type="transmembrane region" description="Helical" evidence="2">
    <location>
        <begin position="167"/>
        <end position="187"/>
    </location>
</feature>
<evidence type="ECO:0000259" key="3">
    <source>
        <dbReference type="Pfam" id="PF01011"/>
    </source>
</evidence>
<evidence type="ECO:0000313" key="4">
    <source>
        <dbReference type="EMBL" id="PTL94544.1"/>
    </source>
</evidence>
<feature type="compositionally biased region" description="Polar residues" evidence="1">
    <location>
        <begin position="1"/>
        <end position="18"/>
    </location>
</feature>